<accession>A0A7T3RCQ1</accession>
<name>A0A7T3RCQ1_9SPIR</name>
<dbReference type="RefSeq" id="WP_198442389.1">
    <property type="nucleotide sequence ID" value="NZ_CBCSHE010000008.1"/>
</dbReference>
<keyword evidence="2" id="KW-1133">Transmembrane helix</keyword>
<feature type="compositionally biased region" description="Low complexity" evidence="1">
    <location>
        <begin position="160"/>
        <end position="171"/>
    </location>
</feature>
<reference evidence="4 5" key="1">
    <citation type="submission" date="2020-11" db="EMBL/GenBank/DDBJ databases">
        <title>Treponema Peruensis nv. sp., first commensal Treponema isolated from human feces.</title>
        <authorList>
            <person name="Belkhou C."/>
            <person name="Raes J."/>
        </authorList>
    </citation>
    <scope>NUCLEOTIDE SEQUENCE [LARGE SCALE GENOMIC DNA]</scope>
    <source>
        <strain evidence="4 5">RCC2812</strain>
    </source>
</reference>
<keyword evidence="5" id="KW-1185">Reference proteome</keyword>
<keyword evidence="2" id="KW-0812">Transmembrane</keyword>
<feature type="domain" description="GerMN" evidence="3">
    <location>
        <begin position="209"/>
        <end position="300"/>
    </location>
</feature>
<dbReference type="SMART" id="SM00909">
    <property type="entry name" value="Germane"/>
    <property type="match status" value="1"/>
</dbReference>
<keyword evidence="2" id="KW-0472">Membrane</keyword>
<feature type="region of interest" description="Disordered" evidence="1">
    <location>
        <begin position="92"/>
        <end position="171"/>
    </location>
</feature>
<evidence type="ECO:0000256" key="1">
    <source>
        <dbReference type="SAM" id="MobiDB-lite"/>
    </source>
</evidence>
<evidence type="ECO:0000313" key="5">
    <source>
        <dbReference type="Proteomes" id="UP000595224"/>
    </source>
</evidence>
<feature type="transmembrane region" description="Helical" evidence="2">
    <location>
        <begin position="12"/>
        <end position="30"/>
    </location>
</feature>
<dbReference type="AlphaFoldDB" id="A0A7T3RCQ1"/>
<feature type="compositionally biased region" description="Basic and acidic residues" evidence="1">
    <location>
        <begin position="144"/>
        <end position="158"/>
    </location>
</feature>
<gene>
    <name evidence="4" type="ORF">IWA51_10535</name>
</gene>
<feature type="compositionally biased region" description="Polar residues" evidence="1">
    <location>
        <begin position="92"/>
        <end position="127"/>
    </location>
</feature>
<dbReference type="KEGG" id="tper:IWA51_10535"/>
<evidence type="ECO:0000313" key="4">
    <source>
        <dbReference type="EMBL" id="QQA00682.1"/>
    </source>
</evidence>
<organism evidence="4 5">
    <name type="scientific">Treponema peruense</name>
    <dbReference type="NCBI Taxonomy" id="2787628"/>
    <lineage>
        <taxon>Bacteria</taxon>
        <taxon>Pseudomonadati</taxon>
        <taxon>Spirochaetota</taxon>
        <taxon>Spirochaetia</taxon>
        <taxon>Spirochaetales</taxon>
        <taxon>Treponemataceae</taxon>
        <taxon>Treponema</taxon>
    </lineage>
</organism>
<proteinExistence type="predicted"/>
<evidence type="ECO:0000256" key="2">
    <source>
        <dbReference type="SAM" id="Phobius"/>
    </source>
</evidence>
<protein>
    <submittedName>
        <fullName evidence="4">GerMN domain-containing protein</fullName>
    </submittedName>
</protein>
<dbReference type="EMBL" id="CP064936">
    <property type="protein sequence ID" value="QQA00682.1"/>
    <property type="molecule type" value="Genomic_DNA"/>
</dbReference>
<evidence type="ECO:0000259" key="3">
    <source>
        <dbReference type="SMART" id="SM00909"/>
    </source>
</evidence>
<dbReference type="InterPro" id="IPR019606">
    <property type="entry name" value="GerMN"/>
</dbReference>
<sequence>MADNKNKKNSGFGFAIWFVLLLIIGVLFLINQKTIVSNLKTTRFFERTIGKTPEFIEKAPVVEQKEEGKNDVAPIISTEIDLNAETEISSFNSSADKTEQAEQLSNTQSAATGTQSAPQQENVSPVTAVSDAGRELQQQAEEAAAVKKETATKPKPAENKPAVTETKKTPATAASATMNIKLYFMIITSNGTVNRREVVRTMKKSDSPLMDAVNALIEGPNSTEADSGCRTLLSDGTRLLGASVRNGVATLNFSSEFEFNRYGIEGLRGQLQQIVYTATAFQTVESVQFLIDGEKKEYLGSEGVWIGTPLRRSSF</sequence>
<dbReference type="Pfam" id="PF10646">
    <property type="entry name" value="Germane"/>
    <property type="match status" value="1"/>
</dbReference>
<dbReference type="Proteomes" id="UP000595224">
    <property type="component" value="Chromosome"/>
</dbReference>